<accession>A0A0G9H751</accession>
<proteinExistence type="predicted"/>
<dbReference type="STRING" id="1440762.Y882_02560"/>
<dbReference type="RefSeq" id="WP_046970305.1">
    <property type="nucleotide sequence ID" value="NZ_JPLA01000006.1"/>
</dbReference>
<comment type="caution">
    <text evidence="1">The sequence shown here is derived from an EMBL/GenBank/DDBJ whole genome shotgun (WGS) entry which is preliminary data.</text>
</comment>
<dbReference type="Proteomes" id="UP000035481">
    <property type="component" value="Unassembled WGS sequence"/>
</dbReference>
<dbReference type="AlphaFoldDB" id="A0A0G9H751"/>
<dbReference type="SUPFAM" id="SSF49899">
    <property type="entry name" value="Concanavalin A-like lectins/glucanases"/>
    <property type="match status" value="1"/>
</dbReference>
<gene>
    <name evidence="1" type="ORF">Y882_02560</name>
</gene>
<dbReference type="Gene3D" id="2.60.120.200">
    <property type="match status" value="1"/>
</dbReference>
<evidence type="ECO:0008006" key="3">
    <source>
        <dbReference type="Google" id="ProtNLM"/>
    </source>
</evidence>
<name>A0A0G9H751_9GAMM</name>
<protein>
    <recommendedName>
        <fullName evidence="3">LamG-like jellyroll fold domain-containing protein</fullName>
    </recommendedName>
</protein>
<reference evidence="1 2" key="1">
    <citation type="journal article" date="2015" name="Antonie Van Leeuwenhoek">
        <title>A phylogenomic and molecular marker based taxonomic framework for the order Xanthomonadales: proposal to transfer the families Algiphilaceae and Solimonadaceae to the order Nevskiales ord. nov. and to create a new family within the order Xanthomonadales, the family Rhodanobacteraceae fam. nov., containing the genus Rhodanobacter and its closest relatives.</title>
        <authorList>
            <person name="Naushad S."/>
            <person name="Adeolu M."/>
            <person name="Wong S."/>
            <person name="Sohail M."/>
            <person name="Schellhorn H.E."/>
            <person name="Gupta R.S."/>
        </authorList>
    </citation>
    <scope>NUCLEOTIDE SEQUENCE [LARGE SCALE GENOMIC DNA]</scope>
    <source>
        <strain evidence="1 2">DSM 16301</strain>
    </source>
</reference>
<dbReference type="OrthoDB" id="5720638at2"/>
<sequence>MAVPVYRVVAQTDGGGAPLPPSNFGFMSAFKTSLLVAPSARALPPGGIGYIAGDAPDGLVTFNGAPAVRVLDLFDRASNALVASTVSGVDGSYLFTGLAMDRVYDVRARGLDTHENDVIASQIRPVVTAMRISGTFGPAAFATTYLSAVTINGGSGVYTNPRVTAGSLPPGISLSVAGPFLSASGSPTEQGSSTLTVAVDSSDGQTVFTTQTIVVGADTFAANVTSLLHFDGADASTVFTDQVGRVWASSGAAKISTAKSVFGGASGFFDGASYISTPSVAALNLVGVDFAIECRIYPTAFSSTTNTIIDKDGVSGATYPSYALGINPNGTLRFIIGSGNSTAGFQAFNSTLAVALGGWYHVAVSREGNALRLFVNGALDSATTITANMIDGGKPVLIGYETGQPAASYFNGYMDELRVTKGAARYTSSFIPPTIAY</sequence>
<dbReference type="PANTHER" id="PTHR42535:SF2">
    <property type="entry name" value="CHROMOSOME UNDETERMINED SCAFFOLD_146, WHOLE GENOME SHOTGUN SEQUENCE"/>
    <property type="match status" value="1"/>
</dbReference>
<dbReference type="InterPro" id="IPR013320">
    <property type="entry name" value="ConA-like_dom_sf"/>
</dbReference>
<organism evidence="1 2">
    <name type="scientific">Dyella japonica DSM 16301</name>
    <dbReference type="NCBI Taxonomy" id="1440762"/>
    <lineage>
        <taxon>Bacteria</taxon>
        <taxon>Pseudomonadati</taxon>
        <taxon>Pseudomonadota</taxon>
        <taxon>Gammaproteobacteria</taxon>
        <taxon>Lysobacterales</taxon>
        <taxon>Rhodanobacteraceae</taxon>
        <taxon>Dyella</taxon>
    </lineage>
</organism>
<dbReference type="EMBL" id="JPLA01000006">
    <property type="protein sequence ID" value="KLD65423.1"/>
    <property type="molecule type" value="Genomic_DNA"/>
</dbReference>
<dbReference type="PATRIC" id="fig|1440762.4.peg.3293"/>
<evidence type="ECO:0000313" key="1">
    <source>
        <dbReference type="EMBL" id="KLD65423.1"/>
    </source>
</evidence>
<dbReference type="Pfam" id="PF13385">
    <property type="entry name" value="Laminin_G_3"/>
    <property type="match status" value="1"/>
</dbReference>
<dbReference type="PANTHER" id="PTHR42535">
    <property type="entry name" value="OOKINETE PROTEIN, PUTATIVE-RELATED"/>
    <property type="match status" value="1"/>
</dbReference>
<evidence type="ECO:0000313" key="2">
    <source>
        <dbReference type="Proteomes" id="UP000035481"/>
    </source>
</evidence>